<gene>
    <name evidence="1" type="ORF">L6164_023676</name>
</gene>
<evidence type="ECO:0000313" key="1">
    <source>
        <dbReference type="EMBL" id="KAI4324113.1"/>
    </source>
</evidence>
<sequence>MGLVNLASVNFAGNITSHNFYDNASVWILDTGASDHICCDRNAFASFIDVVVPSVSLPSAQNVIVKFVGPFNEEASTTW</sequence>
<comment type="caution">
    <text evidence="1">The sequence shown here is derived from an EMBL/GenBank/DDBJ whole genome shotgun (WGS) entry which is preliminary data.</text>
</comment>
<accession>A0ACB9MJF3</accession>
<protein>
    <submittedName>
        <fullName evidence="1">Uncharacterized protein</fullName>
    </submittedName>
</protein>
<organism evidence="1 2">
    <name type="scientific">Bauhinia variegata</name>
    <name type="common">Purple orchid tree</name>
    <name type="synonym">Phanera variegata</name>
    <dbReference type="NCBI Taxonomy" id="167791"/>
    <lineage>
        <taxon>Eukaryota</taxon>
        <taxon>Viridiplantae</taxon>
        <taxon>Streptophyta</taxon>
        <taxon>Embryophyta</taxon>
        <taxon>Tracheophyta</taxon>
        <taxon>Spermatophyta</taxon>
        <taxon>Magnoliopsida</taxon>
        <taxon>eudicotyledons</taxon>
        <taxon>Gunneridae</taxon>
        <taxon>Pentapetalae</taxon>
        <taxon>rosids</taxon>
        <taxon>fabids</taxon>
        <taxon>Fabales</taxon>
        <taxon>Fabaceae</taxon>
        <taxon>Cercidoideae</taxon>
        <taxon>Cercideae</taxon>
        <taxon>Bauhiniinae</taxon>
        <taxon>Bauhinia</taxon>
    </lineage>
</organism>
<name>A0ACB9MJF3_BAUVA</name>
<dbReference type="Proteomes" id="UP000828941">
    <property type="component" value="Chromosome 9"/>
</dbReference>
<proteinExistence type="predicted"/>
<keyword evidence="2" id="KW-1185">Reference proteome</keyword>
<reference evidence="1 2" key="1">
    <citation type="journal article" date="2022" name="DNA Res.">
        <title>Chromosomal-level genome assembly of the orchid tree Bauhinia variegata (Leguminosae; Cercidoideae) supports the allotetraploid origin hypothesis of Bauhinia.</title>
        <authorList>
            <person name="Zhong Y."/>
            <person name="Chen Y."/>
            <person name="Zheng D."/>
            <person name="Pang J."/>
            <person name="Liu Y."/>
            <person name="Luo S."/>
            <person name="Meng S."/>
            <person name="Qian L."/>
            <person name="Wei D."/>
            <person name="Dai S."/>
            <person name="Zhou R."/>
        </authorList>
    </citation>
    <scope>NUCLEOTIDE SEQUENCE [LARGE SCALE GENOMIC DNA]</scope>
    <source>
        <strain evidence="1">BV-YZ2020</strain>
    </source>
</reference>
<evidence type="ECO:0000313" key="2">
    <source>
        <dbReference type="Proteomes" id="UP000828941"/>
    </source>
</evidence>
<dbReference type="EMBL" id="CM039434">
    <property type="protein sequence ID" value="KAI4324113.1"/>
    <property type="molecule type" value="Genomic_DNA"/>
</dbReference>